<protein>
    <recommendedName>
        <fullName evidence="4">Amidinotransferase</fullName>
    </recommendedName>
</protein>
<reference evidence="2 3" key="1">
    <citation type="journal article" date="2021" name="Sci. Rep.">
        <title>Genome sequencing of the multicellular alga Astrephomene provides insights into convergent evolution of germ-soma differentiation.</title>
        <authorList>
            <person name="Yamashita S."/>
            <person name="Yamamoto K."/>
            <person name="Matsuzaki R."/>
            <person name="Suzuki S."/>
            <person name="Yamaguchi H."/>
            <person name="Hirooka S."/>
            <person name="Minakuchi Y."/>
            <person name="Miyagishima S."/>
            <person name="Kawachi M."/>
            <person name="Toyoda A."/>
            <person name="Nozaki H."/>
        </authorList>
    </citation>
    <scope>NUCLEOTIDE SEQUENCE [LARGE SCALE GENOMIC DNA]</scope>
    <source>
        <strain evidence="2 3">NIES-4017</strain>
    </source>
</reference>
<proteinExistence type="predicted"/>
<dbReference type="InterPro" id="IPR014541">
    <property type="entry name" value="Amdntrnsf_FN0238"/>
</dbReference>
<dbReference type="Proteomes" id="UP001054857">
    <property type="component" value="Unassembled WGS sequence"/>
</dbReference>
<gene>
    <name evidence="2" type="ORF">Agub_g4323</name>
</gene>
<sequence length="512" mass="54429">MLSYTTALSAAPALAAAWTCGAVRALSSSAANLEALSLGDSDSPLLVRLPSRPWGAAASISKAEVQAAAGPSPPARISVVRDCFASFDATQRPLSQLLRPLSPSSVAVAASLASAPEERAVVDSYRLAPEGDRYVLEAGQQQEQGQQGGPGAGGHGGAVATDLISFLRAHRKRVALVPDVASVAAEATPVVGARKSVRQSTNEVLMVAPTAFGFNEQAAQDNSFMHAASKPGEGGGQLTRQVLREFAGLHHQLTQVAGVKVNLYEHSLAHGTPDACFPNNWFSTHPAGEAAGGVAAPTLVFYPMKCPNRAAERREDIIKVLRGKGYSQVYDMAAAHEANKKYFEGTGVLVIDRINGVVYVDISERADRGLAEEWTQRMGYKELVAFRSTDLRGKSVYHTNVMMAVGTGVAIVCADSVADDKERQHLLSSLRRTHEVVEISLAQMDALCGNALELEDGRGLPVMAMSTQAYNAFTPDQRRVLRRHVADIIHAPIDTLERVGGGGVRCTLAEIF</sequence>
<organism evidence="2 3">
    <name type="scientific">Astrephomene gubernaculifera</name>
    <dbReference type="NCBI Taxonomy" id="47775"/>
    <lineage>
        <taxon>Eukaryota</taxon>
        <taxon>Viridiplantae</taxon>
        <taxon>Chlorophyta</taxon>
        <taxon>core chlorophytes</taxon>
        <taxon>Chlorophyceae</taxon>
        <taxon>CS clade</taxon>
        <taxon>Chlamydomonadales</taxon>
        <taxon>Astrephomenaceae</taxon>
        <taxon>Astrephomene</taxon>
    </lineage>
</organism>
<keyword evidence="1" id="KW-0732">Signal</keyword>
<dbReference type="PANTHER" id="PTHR43224">
    <property type="entry name" value="AMIDINOTRANSFERASE"/>
    <property type="match status" value="1"/>
</dbReference>
<dbReference type="AlphaFoldDB" id="A0AAD3DM18"/>
<feature type="chain" id="PRO_5042020615" description="Amidinotransferase" evidence="1">
    <location>
        <begin position="18"/>
        <end position="512"/>
    </location>
</feature>
<evidence type="ECO:0000256" key="1">
    <source>
        <dbReference type="SAM" id="SignalP"/>
    </source>
</evidence>
<evidence type="ECO:0000313" key="3">
    <source>
        <dbReference type="Proteomes" id="UP001054857"/>
    </source>
</evidence>
<evidence type="ECO:0008006" key="4">
    <source>
        <dbReference type="Google" id="ProtNLM"/>
    </source>
</evidence>
<name>A0AAD3DM18_9CHLO</name>
<feature type="signal peptide" evidence="1">
    <location>
        <begin position="1"/>
        <end position="17"/>
    </location>
</feature>
<dbReference type="Gene3D" id="3.75.10.10">
    <property type="entry name" value="L-arginine/glycine Amidinotransferase, Chain A"/>
    <property type="match status" value="1"/>
</dbReference>
<dbReference type="EMBL" id="BMAR01000005">
    <property type="protein sequence ID" value="GFR43262.1"/>
    <property type="molecule type" value="Genomic_DNA"/>
</dbReference>
<accession>A0AAD3DM18</accession>
<dbReference type="Pfam" id="PF19420">
    <property type="entry name" value="DDAH_eukar"/>
    <property type="match status" value="1"/>
</dbReference>
<comment type="caution">
    <text evidence="2">The sequence shown here is derived from an EMBL/GenBank/DDBJ whole genome shotgun (WGS) entry which is preliminary data.</text>
</comment>
<keyword evidence="3" id="KW-1185">Reference proteome</keyword>
<dbReference type="SUPFAM" id="SSF55909">
    <property type="entry name" value="Pentein"/>
    <property type="match status" value="1"/>
</dbReference>
<evidence type="ECO:0000313" key="2">
    <source>
        <dbReference type="EMBL" id="GFR43262.1"/>
    </source>
</evidence>
<dbReference type="PANTHER" id="PTHR43224:SF1">
    <property type="entry name" value="AMIDINOTRANSFERASE"/>
    <property type="match status" value="1"/>
</dbReference>